<protein>
    <recommendedName>
        <fullName evidence="4">Carboxypeptidase regulatory-like domain-containing protein</fullName>
    </recommendedName>
</protein>
<organism evidence="2 3">
    <name type="scientific">Mesorhizobium denitrificans</name>
    <dbReference type="NCBI Taxonomy" id="2294114"/>
    <lineage>
        <taxon>Bacteria</taxon>
        <taxon>Pseudomonadati</taxon>
        <taxon>Pseudomonadota</taxon>
        <taxon>Alphaproteobacteria</taxon>
        <taxon>Hyphomicrobiales</taxon>
        <taxon>Phyllobacteriaceae</taxon>
        <taxon>Mesorhizobium</taxon>
    </lineage>
</organism>
<feature type="signal peptide" evidence="1">
    <location>
        <begin position="1"/>
        <end position="20"/>
    </location>
</feature>
<name>A0A371XBY1_9HYPH</name>
<sequence length="323" mass="33752">MKRQFALISILSALALPAAAQDFSAPGMPDPALPNISGAALPGISGYAPAAPKGPLSRVANVSLSLKAKLTDNGEDLTRGLTWRVFRPDPGPDGKLPLVASSQGGSATFELVPGSYLVHAAFGRAGATKRITLRKDAATEVVVLDAGGLKLNAVGPGGKQVHAEKLRFSIYEAKQDANGDRPLVAKDIKPNSVVRLNAGMYHVVSTYGAINAVVRSDIRVEAGKLTEAAVEHSAGEITLKLVREAGGEALADTSWSILTESGDPVTEKVGPYASMVLANGNYTVIAKNRDHIYQRNITVEGGIDAELEVLANEQSEIDPGDGE</sequence>
<dbReference type="Proteomes" id="UP000262379">
    <property type="component" value="Unassembled WGS sequence"/>
</dbReference>
<keyword evidence="3" id="KW-1185">Reference proteome</keyword>
<gene>
    <name evidence="2" type="ORF">DY251_15640</name>
</gene>
<evidence type="ECO:0008006" key="4">
    <source>
        <dbReference type="Google" id="ProtNLM"/>
    </source>
</evidence>
<evidence type="ECO:0000313" key="3">
    <source>
        <dbReference type="Proteomes" id="UP000262379"/>
    </source>
</evidence>
<proteinExistence type="predicted"/>
<evidence type="ECO:0000313" key="2">
    <source>
        <dbReference type="EMBL" id="RFC66723.1"/>
    </source>
</evidence>
<keyword evidence="1" id="KW-0732">Signal</keyword>
<accession>A0A371XBY1</accession>
<dbReference type="AlphaFoldDB" id="A0A371XBY1"/>
<feature type="chain" id="PRO_5016622044" description="Carboxypeptidase regulatory-like domain-containing protein" evidence="1">
    <location>
        <begin position="21"/>
        <end position="323"/>
    </location>
</feature>
<comment type="caution">
    <text evidence="2">The sequence shown here is derived from an EMBL/GenBank/DDBJ whole genome shotgun (WGS) entry which is preliminary data.</text>
</comment>
<dbReference type="EMBL" id="QURN01000012">
    <property type="protein sequence ID" value="RFC66723.1"/>
    <property type="molecule type" value="Genomic_DNA"/>
</dbReference>
<reference evidence="3" key="1">
    <citation type="submission" date="2018-08" db="EMBL/GenBank/DDBJ databases">
        <authorList>
            <person name="Im W.T."/>
        </authorList>
    </citation>
    <scope>NUCLEOTIDE SEQUENCE [LARGE SCALE GENOMIC DNA]</scope>
    <source>
        <strain evidence="3">LA-28</strain>
    </source>
</reference>
<evidence type="ECO:0000256" key="1">
    <source>
        <dbReference type="SAM" id="SignalP"/>
    </source>
</evidence>